<reference evidence="2" key="1">
    <citation type="journal article" date="2014" name="Front. Microbiol.">
        <title>High frequency of phylogenetically diverse reductive dehalogenase-homologous genes in deep subseafloor sedimentary metagenomes.</title>
        <authorList>
            <person name="Kawai M."/>
            <person name="Futagami T."/>
            <person name="Toyoda A."/>
            <person name="Takaki Y."/>
            <person name="Nishi S."/>
            <person name="Hori S."/>
            <person name="Arai W."/>
            <person name="Tsubouchi T."/>
            <person name="Morono Y."/>
            <person name="Uchiyama I."/>
            <person name="Ito T."/>
            <person name="Fujiyama A."/>
            <person name="Inagaki F."/>
            <person name="Takami H."/>
        </authorList>
    </citation>
    <scope>NUCLEOTIDE SEQUENCE</scope>
    <source>
        <strain evidence="2">Expedition CK06-06</strain>
    </source>
</reference>
<protein>
    <submittedName>
        <fullName evidence="2">Uncharacterized protein</fullName>
    </submittedName>
</protein>
<dbReference type="EMBL" id="BARW01018399">
    <property type="protein sequence ID" value="GAI98522.1"/>
    <property type="molecule type" value="Genomic_DNA"/>
</dbReference>
<comment type="caution">
    <text evidence="2">The sequence shown here is derived from an EMBL/GenBank/DDBJ whole genome shotgun (WGS) entry which is preliminary data.</text>
</comment>
<feature type="non-terminal residue" evidence="2">
    <location>
        <position position="1"/>
    </location>
</feature>
<name>X1SZQ2_9ZZZZ</name>
<keyword evidence="1" id="KW-0175">Coiled coil</keyword>
<proteinExistence type="predicted"/>
<evidence type="ECO:0000256" key="1">
    <source>
        <dbReference type="SAM" id="Coils"/>
    </source>
</evidence>
<gene>
    <name evidence="2" type="ORF">S12H4_31511</name>
</gene>
<evidence type="ECO:0000313" key="2">
    <source>
        <dbReference type="EMBL" id="GAI98522.1"/>
    </source>
</evidence>
<dbReference type="AlphaFoldDB" id="X1SZQ2"/>
<feature type="coiled-coil region" evidence="1">
    <location>
        <begin position="52"/>
        <end position="79"/>
    </location>
</feature>
<organism evidence="2">
    <name type="scientific">marine sediment metagenome</name>
    <dbReference type="NCBI Taxonomy" id="412755"/>
    <lineage>
        <taxon>unclassified sequences</taxon>
        <taxon>metagenomes</taxon>
        <taxon>ecological metagenomes</taxon>
    </lineage>
</organism>
<sequence>LKVSGLSLQQGRVTSVNVDDRAAYFAYADKTYGTHTKLRLAYDHAYELTEANSRIYAEVAKSREQIKQIEDKIRSLFSQLEKPMDLSYFGLKERW</sequence>
<accession>X1SZQ2</accession>